<evidence type="ECO:0000313" key="2">
    <source>
        <dbReference type="Proteomes" id="UP000193622"/>
    </source>
</evidence>
<dbReference type="RefSeq" id="WP_085177934.1">
    <property type="nucleotide sequence ID" value="NZ_LQPC01000052.1"/>
</dbReference>
<dbReference type="Proteomes" id="UP000193622">
    <property type="component" value="Unassembled WGS sequence"/>
</dbReference>
<organism evidence="1 2">
    <name type="scientific">Mycolicibacterium iranicum</name>
    <name type="common">Mycobacterium iranicum</name>
    <dbReference type="NCBI Taxonomy" id="912594"/>
    <lineage>
        <taxon>Bacteria</taxon>
        <taxon>Bacillati</taxon>
        <taxon>Actinomycetota</taxon>
        <taxon>Actinomycetes</taxon>
        <taxon>Mycobacteriales</taxon>
        <taxon>Mycobacteriaceae</taxon>
        <taxon>Mycolicibacterium</taxon>
    </lineage>
</organism>
<protein>
    <submittedName>
        <fullName evidence="1">Uncharacterized protein</fullName>
    </submittedName>
</protein>
<dbReference type="AlphaFoldDB" id="A0A1X1WA62"/>
<name>A0A1X1WA62_MYCIR</name>
<dbReference type="EMBL" id="LQPC01000052">
    <property type="protein sequence ID" value="ORV83459.1"/>
    <property type="molecule type" value="Genomic_DNA"/>
</dbReference>
<reference evidence="1 2" key="1">
    <citation type="submission" date="2016-01" db="EMBL/GenBank/DDBJ databases">
        <title>The new phylogeny of the genus Mycobacterium.</title>
        <authorList>
            <person name="Tarcisio F."/>
            <person name="Conor M."/>
            <person name="Antonella G."/>
            <person name="Elisabetta G."/>
            <person name="Giulia F.S."/>
            <person name="Sara T."/>
            <person name="Anna F."/>
            <person name="Clotilde B."/>
            <person name="Roberto B."/>
            <person name="Veronica D.S."/>
            <person name="Fabio R."/>
            <person name="Monica P."/>
            <person name="Olivier J."/>
            <person name="Enrico T."/>
            <person name="Nicola S."/>
        </authorList>
    </citation>
    <scope>NUCLEOTIDE SEQUENCE [LARGE SCALE GENOMIC DNA]</scope>
    <source>
        <strain evidence="1 2">DSM 45541</strain>
    </source>
</reference>
<accession>A0A1X1WA62</accession>
<comment type="caution">
    <text evidence="1">The sequence shown here is derived from an EMBL/GenBank/DDBJ whole genome shotgun (WGS) entry which is preliminary data.</text>
</comment>
<evidence type="ECO:0000313" key="1">
    <source>
        <dbReference type="EMBL" id="ORV83459.1"/>
    </source>
</evidence>
<proteinExistence type="predicted"/>
<gene>
    <name evidence="1" type="ORF">AWC12_26280</name>
</gene>
<sequence>MLVSMHTQAGSPQMLDDLLSTIRSASERFDQGRHTEARSLAGHLGALLHGPDALIERLALRDALTWVDTAGVPNPKTTCSTAGLTLMRIRSRHHGAGEFVPKLAMYPPAPIRTRSGEQIFSGSRIPFEDWWTNPVVKDADGAQYSRKQLVLALGDARDAQSAAARDALQSNPCLGWVVGASADVDRPLCGSPVIASVRQIGYEVMQSIAEQRDVIEGLG</sequence>